<reference evidence="1 2" key="1">
    <citation type="journal article" date="2016" name="BMC Genomics">
        <title>Comparative genomics reveals Cyclospora cayetanensis possesses coccidia-like metabolism and invasion components but unique surface antigens.</title>
        <authorList>
            <person name="Liu S."/>
            <person name="Wang L."/>
            <person name="Zheng H."/>
            <person name="Xu Z."/>
            <person name="Roellig D.M."/>
            <person name="Li N."/>
            <person name="Frace M.A."/>
            <person name="Tang K."/>
            <person name="Arrowood M.J."/>
            <person name="Moss D.M."/>
            <person name="Zhang L."/>
            <person name="Feng Y."/>
            <person name="Xiao L."/>
        </authorList>
    </citation>
    <scope>NUCLEOTIDE SEQUENCE [LARGE SCALE GENOMIC DNA]</scope>
    <source>
        <strain evidence="1 2">CHN_HEN01</strain>
    </source>
</reference>
<keyword evidence="2" id="KW-1185">Reference proteome</keyword>
<dbReference type="InterPro" id="IPR050832">
    <property type="entry name" value="Bact_Acetyltransf"/>
</dbReference>
<comment type="caution">
    <text evidence="1">The sequence shown here is derived from an EMBL/GenBank/DDBJ whole genome shotgun (WGS) entry which is preliminary data.</text>
</comment>
<gene>
    <name evidence="1" type="ORF">cyc_02971</name>
</gene>
<dbReference type="SUPFAM" id="SSF55729">
    <property type="entry name" value="Acyl-CoA N-acyltransferases (Nat)"/>
    <property type="match status" value="1"/>
</dbReference>
<dbReference type="VEuPathDB" id="ToxoDB:LOC34619737"/>
<dbReference type="GeneID" id="34619737"/>
<evidence type="ECO:0000313" key="2">
    <source>
        <dbReference type="Proteomes" id="UP000095192"/>
    </source>
</evidence>
<dbReference type="InterPro" id="IPR000182">
    <property type="entry name" value="GNAT_dom"/>
</dbReference>
<dbReference type="PROSITE" id="PS51186">
    <property type="entry name" value="GNAT"/>
    <property type="match status" value="1"/>
</dbReference>
<protein>
    <submittedName>
        <fullName evidence="1">Acetyltransferase domain-containing protein</fullName>
    </submittedName>
</protein>
<proteinExistence type="predicted"/>
<dbReference type="Proteomes" id="UP000095192">
    <property type="component" value="Unassembled WGS sequence"/>
</dbReference>
<dbReference type="CDD" id="cd04301">
    <property type="entry name" value="NAT_SF"/>
    <property type="match status" value="1"/>
</dbReference>
<organism evidence="1 2">
    <name type="scientific">Cyclospora cayetanensis</name>
    <dbReference type="NCBI Taxonomy" id="88456"/>
    <lineage>
        <taxon>Eukaryota</taxon>
        <taxon>Sar</taxon>
        <taxon>Alveolata</taxon>
        <taxon>Apicomplexa</taxon>
        <taxon>Conoidasida</taxon>
        <taxon>Coccidia</taxon>
        <taxon>Eucoccidiorida</taxon>
        <taxon>Eimeriorina</taxon>
        <taxon>Eimeriidae</taxon>
        <taxon>Cyclospora</taxon>
    </lineage>
</organism>
<dbReference type="PANTHER" id="PTHR43877">
    <property type="entry name" value="AMINOALKYLPHOSPHONATE N-ACETYLTRANSFERASE-RELATED-RELATED"/>
    <property type="match status" value="1"/>
</dbReference>
<dbReference type="Gene3D" id="3.40.630.30">
    <property type="match status" value="1"/>
</dbReference>
<name>A0A1D3CWW7_9EIME</name>
<evidence type="ECO:0000313" key="1">
    <source>
        <dbReference type="EMBL" id="OEH75689.1"/>
    </source>
</evidence>
<dbReference type="EMBL" id="JROU02001661">
    <property type="protein sequence ID" value="OEH75689.1"/>
    <property type="molecule type" value="Genomic_DNA"/>
</dbReference>
<sequence>MTPGASGTIPCHWLQRASLEPQAVSLTGKEGQYVLRRMTAADYPAVRMLLPLVSRCQLELGEEDLEQLLKQPTYIPFCCYTVAAPTAACEGQGKEGELCGFCELYILPHLGRAADGRLERVVVSPEFRGKGIATAMCQAVLRLAKEQLQLGRVDLTVEKADAKHIYTKLGFEPVSTETLRLQHKQEGVLH</sequence>
<dbReference type="AlphaFoldDB" id="A0A1D3CWW7"/>
<dbReference type="GO" id="GO:0016747">
    <property type="term" value="F:acyltransferase activity, transferring groups other than amino-acyl groups"/>
    <property type="evidence" value="ECO:0007669"/>
    <property type="project" value="InterPro"/>
</dbReference>
<dbReference type="InterPro" id="IPR016181">
    <property type="entry name" value="Acyl_CoA_acyltransferase"/>
</dbReference>
<dbReference type="OrthoDB" id="10039976at2759"/>
<dbReference type="VEuPathDB" id="ToxoDB:cyc_02971"/>
<accession>A0A1D3CWW7</accession>
<dbReference type="Pfam" id="PF00583">
    <property type="entry name" value="Acetyltransf_1"/>
    <property type="match status" value="1"/>
</dbReference>